<evidence type="ECO:0000313" key="1">
    <source>
        <dbReference type="EMBL" id="EFH40918.1"/>
    </source>
</evidence>
<proteinExistence type="predicted"/>
<name>D7MT44_ARALL</name>
<dbReference type="Proteomes" id="UP000008694">
    <property type="component" value="Unassembled WGS sequence"/>
</dbReference>
<reference evidence="2" key="1">
    <citation type="journal article" date="2011" name="Nat. Genet.">
        <title>The Arabidopsis lyrata genome sequence and the basis of rapid genome size change.</title>
        <authorList>
            <person name="Hu T.T."/>
            <person name="Pattyn P."/>
            <person name="Bakker E.G."/>
            <person name="Cao J."/>
            <person name="Cheng J.-F."/>
            <person name="Clark R.M."/>
            <person name="Fahlgren N."/>
            <person name="Fawcett J.A."/>
            <person name="Grimwood J."/>
            <person name="Gundlach H."/>
            <person name="Haberer G."/>
            <person name="Hollister J.D."/>
            <person name="Ossowski S."/>
            <person name="Ottilar R.P."/>
            <person name="Salamov A.A."/>
            <person name="Schneeberger K."/>
            <person name="Spannagl M."/>
            <person name="Wang X."/>
            <person name="Yang L."/>
            <person name="Nasrallah M.E."/>
            <person name="Bergelson J."/>
            <person name="Carrington J.C."/>
            <person name="Gaut B.S."/>
            <person name="Schmutz J."/>
            <person name="Mayer K.F.X."/>
            <person name="Van de Peer Y."/>
            <person name="Grigoriev I.V."/>
            <person name="Nordborg M."/>
            <person name="Weigel D."/>
            <person name="Guo Y.-L."/>
        </authorList>
    </citation>
    <scope>NUCLEOTIDE SEQUENCE [LARGE SCALE GENOMIC DNA]</scope>
    <source>
        <strain evidence="2">cv. MN47</strain>
    </source>
</reference>
<gene>
    <name evidence="1" type="ORF">ARALYDRAFT_919231</name>
</gene>
<dbReference type="AlphaFoldDB" id="D7MT44"/>
<sequence length="74" mass="7783">MDLLGEAAVWLRRWSTSPQRVVVGCPRSVGCSVLVSLGDDSGSLLISRSGGSWIRGRCLVCFSSPVSQPSSCLG</sequence>
<dbReference type="Gramene" id="scaffold_802631.1">
    <property type="protein sequence ID" value="scaffold_802631.1"/>
    <property type="gene ID" value="scaffold_802631.1"/>
</dbReference>
<dbReference type="EMBL" id="GL348720">
    <property type="protein sequence ID" value="EFH40918.1"/>
    <property type="molecule type" value="Genomic_DNA"/>
</dbReference>
<protein>
    <submittedName>
        <fullName evidence="1">Expressed protein</fullName>
    </submittedName>
</protein>
<organism evidence="2">
    <name type="scientific">Arabidopsis lyrata subsp. lyrata</name>
    <name type="common">Lyre-leaved rock-cress</name>
    <dbReference type="NCBI Taxonomy" id="81972"/>
    <lineage>
        <taxon>Eukaryota</taxon>
        <taxon>Viridiplantae</taxon>
        <taxon>Streptophyta</taxon>
        <taxon>Embryophyta</taxon>
        <taxon>Tracheophyta</taxon>
        <taxon>Spermatophyta</taxon>
        <taxon>Magnoliopsida</taxon>
        <taxon>eudicotyledons</taxon>
        <taxon>Gunneridae</taxon>
        <taxon>Pentapetalae</taxon>
        <taxon>rosids</taxon>
        <taxon>malvids</taxon>
        <taxon>Brassicales</taxon>
        <taxon>Brassicaceae</taxon>
        <taxon>Camelineae</taxon>
        <taxon>Arabidopsis</taxon>
    </lineage>
</organism>
<dbReference type="HOGENOM" id="CLU_2691138_0_0_1"/>
<accession>D7MT44</accession>
<evidence type="ECO:0000313" key="2">
    <source>
        <dbReference type="Proteomes" id="UP000008694"/>
    </source>
</evidence>
<keyword evidence="2" id="KW-1185">Reference proteome</keyword>